<dbReference type="NCBIfam" id="TIGR01405">
    <property type="entry name" value="polC_Gram_pos"/>
    <property type="match status" value="1"/>
</dbReference>
<dbReference type="Pfam" id="PF17657">
    <property type="entry name" value="DNA_pol3_finger"/>
    <property type="match status" value="1"/>
</dbReference>
<dbReference type="Gene3D" id="1.10.150.700">
    <property type="entry name" value="PolC, middle finger domain"/>
    <property type="match status" value="1"/>
</dbReference>
<dbReference type="InterPro" id="IPR004365">
    <property type="entry name" value="NA-bd_OB_tRNA"/>
</dbReference>
<keyword evidence="9 13" id="KW-0269">Exonuclease</keyword>
<dbReference type="Pfam" id="PF11490">
    <property type="entry name" value="DNA_pol3_a_NII"/>
    <property type="match status" value="1"/>
</dbReference>
<sequence length="1442" mass="163204">MSGVGLERGGITLSVSNKEKMHYLLEQIQFPHDLIEPHFKDSSMQKLVVYREKKLWHFHFLMPKPLPPSVYELFTSKLVSTFRSIADVTWTIDTTEKEVAVSDVLEYWQSFIKSMSNLTPGYKDLLLEQQPEVNGNKIMLTCRNLAESHAIQKKLEEPLKMYCTQCGIPSFMLSTRVKEEREEIKRFQEERQKEDKILVQQAVKEQEERMKDKDETKPKGPLEIGYKIQDDIVPMEEIKEEEKKLAVQGYVFDVEIKELRSGRHLLLLKVTDYTDSFSIKMFSRGDDHAELFKHVSEGMWIKARGGIQTDNFTNELTMMANDINEIKPKLREDAAPEGEKRIELHAHTTMSAMDAPVSPARLIQKAADWGHEAIAITDHAVVQAYPDAHAAGEKNGVKVIYGVEANLVDDGVPIAYEEQDRELEDAVYVVFDVETTGLSAVYDKIIELAAVKVQGGEIIDRFESFANPHQPLSQTTIDLTGITDDMVKDAPEIEQVLRDFHEWTEDGILVAHNASFDMGFLNAGYQAIDLGKSKNPVIDTLELARFLVPELKNHRLNTLCKKFDIELTQHHRAIYDAEATGYLLWKLIKRAMEKGITNHKNLNDYMGEGKAYQRSRPSHCTLLATNSTGLKNIYRLVSEAHVNYFYRVPRVPRSVLAKNREGILVGSGCDKGEVFETMMQKSEEEAEKVAEFYDYIEIQPPGNYRHLLEKDLVQTEAQILDILKRLVAMAERLGKTVVATGNTHYVEPHEKQYRQILISSQNGNPLNRQTLPEVHFKTTNEMIEELSFLGKDKAKELVVANTHKIAALIEEVSPVKDDLYTPNIEGADQEIREMSYNKAKSIYGEPIPDLIVKRLEKELDSIIGNGFAVIYLISQKLVTKSLEDGYLVGSRGSVGSSFVATMTDITEVNPLPPHYVCPNCQYNEFFTDGSVGSGFDLPEKECPECGTPLTKDGQDIPFETFLGFKGDKVPDIDLNFSGEYQPHAHNYTKELFGEDSVYRAGTIGTIAEKTAYGYVKGYAGDHQLIYKNAEIDRLVQGCTGVKRTSGQHPGGIIVVPDDMEIYDFSPIQYPADDTKSEWRTTHFDFHSIHDNLLKLDILGHDDPTVIRMLQDLSGIDQKEIPVDDPEVMKIFSGPEALGVTADQIMCKTGTLGVPEFGTRFVRQMLEDTKPKTFAELVIISGLSHGTDVWLGNAEQLINDGICTLPEVIGCRDDIMVYLMHKGLEPSLAFKIMEFVRKGRGLQDEWIEEMKKHGVPDWYIDSCKKIKYMFPKAHAAAYVLMAVRIAYFKVHYPIYFYAAYFTVRASDFELETMVKGSDAIRKRLKEIQEKGLDATPKEKSLMTVLELSLEMCERGYGFKNVDLYRSSATDFLVDGNVLIPPFNAVDGLGTNAAINIVNAREDGEFLSKQDLRERSRISKTVLEYLDNFGCLEGMPDENQLSLF</sequence>
<reference evidence="17" key="1">
    <citation type="submission" date="2014-03" db="EMBL/GenBank/DDBJ databases">
        <authorList>
            <person name="Urmite Genomes U."/>
        </authorList>
    </citation>
    <scope>NUCLEOTIDE SEQUENCE [LARGE SCALE GENOMIC DNA]</scope>
    <source>
        <strain evidence="17">HD-03</strain>
    </source>
</reference>
<dbReference type="Gene3D" id="1.10.150.870">
    <property type="match status" value="1"/>
</dbReference>
<dbReference type="PANTHER" id="PTHR32294:SF5">
    <property type="entry name" value="DNA POLYMERASE III POLC-TYPE"/>
    <property type="match status" value="1"/>
</dbReference>
<dbReference type="Proteomes" id="UP000028868">
    <property type="component" value="Unassembled WGS sequence"/>
</dbReference>
<organism evidence="16 17">
    <name type="scientific">Halobacillus karajensis</name>
    <dbReference type="NCBI Taxonomy" id="195088"/>
    <lineage>
        <taxon>Bacteria</taxon>
        <taxon>Bacillati</taxon>
        <taxon>Bacillota</taxon>
        <taxon>Bacilli</taxon>
        <taxon>Bacillales</taxon>
        <taxon>Bacillaceae</taxon>
        <taxon>Halobacillus</taxon>
    </lineage>
</organism>
<dbReference type="InterPro" id="IPR036397">
    <property type="entry name" value="RNaseH_sf"/>
</dbReference>
<evidence type="ECO:0000259" key="14">
    <source>
        <dbReference type="SMART" id="SM00479"/>
    </source>
</evidence>
<dbReference type="InterPro" id="IPR013520">
    <property type="entry name" value="Ribonucl_H"/>
</dbReference>
<dbReference type="InterPro" id="IPR028112">
    <property type="entry name" value="DNA_PolC-type_N_I"/>
</dbReference>
<keyword evidence="8 13" id="KW-0378">Hydrolase</keyword>
<name>A0A024P279_9BACI</name>
<dbReference type="SMART" id="SM00479">
    <property type="entry name" value="EXOIII"/>
    <property type="match status" value="1"/>
</dbReference>
<evidence type="ECO:0000256" key="8">
    <source>
        <dbReference type="ARBA" id="ARBA00022801"/>
    </source>
</evidence>
<keyword evidence="7 13" id="KW-0540">Nuclease</keyword>
<evidence type="ECO:0000256" key="12">
    <source>
        <dbReference type="ARBA" id="ARBA00049244"/>
    </source>
</evidence>
<dbReference type="Pfam" id="PF02811">
    <property type="entry name" value="PHP"/>
    <property type="match status" value="1"/>
</dbReference>
<dbReference type="NCBIfam" id="NF001688">
    <property type="entry name" value="PRK00448.1"/>
    <property type="match status" value="1"/>
</dbReference>
<dbReference type="InterPro" id="IPR012340">
    <property type="entry name" value="NA-bd_OB-fold"/>
</dbReference>
<dbReference type="InterPro" id="IPR004805">
    <property type="entry name" value="DnaE2/DnaE/PolC"/>
</dbReference>
<feature type="domain" description="Exonuclease" evidence="14">
    <location>
        <begin position="427"/>
        <end position="593"/>
    </location>
</feature>
<dbReference type="GO" id="GO:0005737">
    <property type="term" value="C:cytoplasm"/>
    <property type="evidence" value="ECO:0007669"/>
    <property type="project" value="UniProtKB-SubCell"/>
</dbReference>
<keyword evidence="6 13" id="KW-0235">DNA replication</keyword>
<dbReference type="Pfam" id="PF14480">
    <property type="entry name" value="DNA_pol3_a_NI"/>
    <property type="match status" value="1"/>
</dbReference>
<dbReference type="Pfam" id="PF00929">
    <property type="entry name" value="RNase_T"/>
    <property type="match status" value="1"/>
</dbReference>
<evidence type="ECO:0000256" key="3">
    <source>
        <dbReference type="ARBA" id="ARBA00022490"/>
    </source>
</evidence>
<dbReference type="GO" id="GO:0003677">
    <property type="term" value="F:DNA binding"/>
    <property type="evidence" value="ECO:0007669"/>
    <property type="project" value="UniProtKB-UniRule"/>
</dbReference>
<dbReference type="InterPro" id="IPR006308">
    <property type="entry name" value="Pol_III_a_PolC-type_gram_pos"/>
</dbReference>
<dbReference type="InterPro" id="IPR012337">
    <property type="entry name" value="RNaseH-like_sf"/>
</dbReference>
<dbReference type="SMART" id="SM00481">
    <property type="entry name" value="POLIIIAc"/>
    <property type="match status" value="1"/>
</dbReference>
<evidence type="ECO:0000256" key="11">
    <source>
        <dbReference type="ARBA" id="ARBA00025611"/>
    </source>
</evidence>
<dbReference type="InterPro" id="IPR044923">
    <property type="entry name" value="PolC_middle_finger_sf"/>
</dbReference>
<dbReference type="HAMAP" id="MF_00356">
    <property type="entry name" value="DNApol_PolC"/>
    <property type="match status" value="1"/>
</dbReference>
<dbReference type="NCBIfam" id="TIGR00573">
    <property type="entry name" value="dnaq"/>
    <property type="match status" value="1"/>
</dbReference>
<dbReference type="InterPro" id="IPR004013">
    <property type="entry name" value="PHP_dom"/>
</dbReference>
<dbReference type="PANTHER" id="PTHR32294">
    <property type="entry name" value="DNA POLYMERASE III SUBUNIT ALPHA"/>
    <property type="match status" value="1"/>
</dbReference>
<comment type="subcellular location">
    <subcellularLocation>
        <location evidence="2 13">Cytoplasm</location>
    </subcellularLocation>
</comment>
<gene>
    <name evidence="16" type="primary">polC_2</name>
    <name evidence="13" type="synonym">polC</name>
    <name evidence="16" type="ORF">BN983_00371</name>
</gene>
<evidence type="ECO:0000256" key="9">
    <source>
        <dbReference type="ARBA" id="ARBA00022839"/>
    </source>
</evidence>
<dbReference type="GO" id="GO:0008408">
    <property type="term" value="F:3'-5' exonuclease activity"/>
    <property type="evidence" value="ECO:0007669"/>
    <property type="project" value="UniProtKB-UniRule"/>
</dbReference>
<dbReference type="InterPro" id="IPR003141">
    <property type="entry name" value="Pol/His_phosphatase_N"/>
</dbReference>
<evidence type="ECO:0000313" key="16">
    <source>
        <dbReference type="EMBL" id="CDQ22168.1"/>
    </source>
</evidence>
<feature type="domain" description="Polymerase/histidinol phosphatase N-terminal" evidence="15">
    <location>
        <begin position="342"/>
        <end position="409"/>
    </location>
</feature>
<dbReference type="CDD" id="cd04484">
    <property type="entry name" value="polC_OBF"/>
    <property type="match status" value="1"/>
</dbReference>
<evidence type="ECO:0000256" key="6">
    <source>
        <dbReference type="ARBA" id="ARBA00022705"/>
    </source>
</evidence>
<comment type="catalytic activity">
    <reaction evidence="12 13">
        <text>DNA(n) + a 2'-deoxyribonucleoside 5'-triphosphate = DNA(n+1) + diphosphate</text>
        <dbReference type="Rhea" id="RHEA:22508"/>
        <dbReference type="Rhea" id="RHEA-COMP:17339"/>
        <dbReference type="Rhea" id="RHEA-COMP:17340"/>
        <dbReference type="ChEBI" id="CHEBI:33019"/>
        <dbReference type="ChEBI" id="CHEBI:61560"/>
        <dbReference type="ChEBI" id="CHEBI:173112"/>
        <dbReference type="EC" id="2.7.7.7"/>
    </reaction>
</comment>
<evidence type="ECO:0000256" key="13">
    <source>
        <dbReference type="HAMAP-Rule" id="MF_00356"/>
    </source>
</evidence>
<dbReference type="FunFam" id="3.30.420.10:FF:000045">
    <property type="entry name" value="3'-5' exonuclease DinG"/>
    <property type="match status" value="1"/>
</dbReference>
<evidence type="ECO:0000256" key="5">
    <source>
        <dbReference type="ARBA" id="ARBA00022695"/>
    </source>
</evidence>
<dbReference type="GO" id="GO:0006261">
    <property type="term" value="P:DNA-templated DNA replication"/>
    <property type="evidence" value="ECO:0007669"/>
    <property type="project" value="UniProtKB-UniRule"/>
</dbReference>
<comment type="function">
    <text evidence="1 13">Required for replicative DNA synthesis. This DNA polymerase also exhibits 3' to 5' exonuclease activity.</text>
</comment>
<dbReference type="Gene3D" id="2.40.50.140">
    <property type="entry name" value="Nucleic acid-binding proteins"/>
    <property type="match status" value="1"/>
</dbReference>
<dbReference type="CDD" id="cd07435">
    <property type="entry name" value="PHP_PolIIIA_POLC"/>
    <property type="match status" value="1"/>
</dbReference>
<reference evidence="16 17" key="2">
    <citation type="submission" date="2014-05" db="EMBL/GenBank/DDBJ databases">
        <title>Draft genome sequence of Halobacillus karajensis HK-03.</title>
        <authorList>
            <person name="Khelaifia S."/>
            <person name="Croce O."/>
            <person name="Lagier J.C."/>
            <person name="Raoult D."/>
        </authorList>
    </citation>
    <scope>NUCLEOTIDE SEQUENCE [LARGE SCALE GENOMIC DNA]</scope>
    <source>
        <strain evidence="16 17">HD-03</strain>
    </source>
</reference>
<keyword evidence="3 13" id="KW-0963">Cytoplasm</keyword>
<dbReference type="Gene3D" id="3.30.420.10">
    <property type="entry name" value="Ribonuclease H-like superfamily/Ribonuclease H"/>
    <property type="match status" value="1"/>
</dbReference>
<evidence type="ECO:0000256" key="2">
    <source>
        <dbReference type="ARBA" id="ARBA00004496"/>
    </source>
</evidence>
<dbReference type="InterPro" id="IPR024754">
    <property type="entry name" value="DNA_PolC-like_N_II"/>
</dbReference>
<dbReference type="InterPro" id="IPR011708">
    <property type="entry name" value="DNA_pol3_alpha_NTPase_dom"/>
</dbReference>
<dbReference type="Pfam" id="PF01336">
    <property type="entry name" value="tRNA_anti-codon"/>
    <property type="match status" value="1"/>
</dbReference>
<keyword evidence="4 13" id="KW-0808">Transferase</keyword>
<keyword evidence="10 13" id="KW-0239">DNA-directed DNA polymerase</keyword>
<dbReference type="Gene3D" id="6.10.140.1510">
    <property type="match status" value="1"/>
</dbReference>
<comment type="similarity">
    <text evidence="13">Belongs to the DNA polymerase type-C family. PolC subfamily.</text>
</comment>
<dbReference type="Pfam" id="PF14579">
    <property type="entry name" value="HHH_6"/>
    <property type="match status" value="1"/>
</dbReference>
<proteinExistence type="inferred from homology"/>
<evidence type="ECO:0000256" key="1">
    <source>
        <dbReference type="ARBA" id="ARBA00003452"/>
    </source>
</evidence>
<dbReference type="GO" id="GO:0003887">
    <property type="term" value="F:DNA-directed DNA polymerase activity"/>
    <property type="evidence" value="ECO:0007669"/>
    <property type="project" value="UniProtKB-UniRule"/>
</dbReference>
<dbReference type="EC" id="2.7.7.7" evidence="13"/>
<evidence type="ECO:0000256" key="7">
    <source>
        <dbReference type="ARBA" id="ARBA00022722"/>
    </source>
</evidence>
<evidence type="ECO:0000256" key="10">
    <source>
        <dbReference type="ARBA" id="ARBA00022932"/>
    </source>
</evidence>
<dbReference type="InterPro" id="IPR040982">
    <property type="entry name" value="DNA_pol3_finger"/>
</dbReference>
<comment type="function">
    <text evidence="11">DNA polymerase III is a complex, multichain enzyme responsible for most of the replicative synthesis in bacteria. This DNA polymerase also exhibits 3' to 5' exonuclease activity. The alpha chain is the DNA polymerase.</text>
</comment>
<dbReference type="SUPFAM" id="SSF50249">
    <property type="entry name" value="Nucleic acid-binding proteins"/>
    <property type="match status" value="1"/>
</dbReference>
<dbReference type="SUPFAM" id="SSF53098">
    <property type="entry name" value="Ribonuclease H-like"/>
    <property type="match status" value="1"/>
</dbReference>
<dbReference type="CDD" id="cd06127">
    <property type="entry name" value="DEDDh"/>
    <property type="match status" value="1"/>
</dbReference>
<dbReference type="Gene3D" id="3.20.20.140">
    <property type="entry name" value="Metal-dependent hydrolases"/>
    <property type="match status" value="1"/>
</dbReference>
<keyword evidence="17" id="KW-1185">Reference proteome</keyword>
<dbReference type="InterPro" id="IPR029460">
    <property type="entry name" value="DNAPol_HHH"/>
</dbReference>
<evidence type="ECO:0000256" key="4">
    <source>
        <dbReference type="ARBA" id="ARBA00022679"/>
    </source>
</evidence>
<evidence type="ECO:0000259" key="15">
    <source>
        <dbReference type="SMART" id="SM00481"/>
    </source>
</evidence>
<keyword evidence="5 13" id="KW-0548">Nucleotidyltransferase</keyword>
<evidence type="ECO:0000313" key="17">
    <source>
        <dbReference type="Proteomes" id="UP000028868"/>
    </source>
</evidence>
<accession>A0A024P279</accession>
<dbReference type="Gene3D" id="3.30.1900.20">
    <property type="match status" value="2"/>
</dbReference>
<dbReference type="EMBL" id="CCDI010000001">
    <property type="protein sequence ID" value="CDQ22168.1"/>
    <property type="molecule type" value="Genomic_DNA"/>
</dbReference>
<comment type="caution">
    <text evidence="16">The sequence shown here is derived from an EMBL/GenBank/DDBJ whole genome shotgun (WGS) entry which is preliminary data.</text>
</comment>
<dbReference type="InterPro" id="IPR006054">
    <property type="entry name" value="DnaQ"/>
</dbReference>
<dbReference type="Pfam" id="PF07733">
    <property type="entry name" value="DNA_pol3_alpha"/>
    <property type="match status" value="2"/>
</dbReference>
<protein>
    <recommendedName>
        <fullName evidence="13">DNA polymerase III PolC-type</fullName>
        <shortName evidence="13">PolIII</shortName>
        <ecNumber evidence="13">2.7.7.7</ecNumber>
    </recommendedName>
</protein>